<dbReference type="AlphaFoldDB" id="A0A2V2MSP3"/>
<dbReference type="Gene3D" id="3.40.630.30">
    <property type="match status" value="1"/>
</dbReference>
<dbReference type="EMBL" id="QGMZ01000031">
    <property type="protein sequence ID" value="PWR71224.1"/>
    <property type="molecule type" value="Genomic_DNA"/>
</dbReference>
<dbReference type="InterPro" id="IPR000182">
    <property type="entry name" value="GNAT_dom"/>
</dbReference>
<dbReference type="PANTHER" id="PTHR23091:SF4">
    <property type="entry name" value="N-TERMINAL AMINO-ACID N(ALPHA)-ACETYLTRANSFERASE NATA"/>
    <property type="match status" value="1"/>
</dbReference>
<evidence type="ECO:0000313" key="5">
    <source>
        <dbReference type="Proteomes" id="UP000245934"/>
    </source>
</evidence>
<gene>
    <name evidence="4" type="primary">rimI</name>
    <name evidence="4" type="ORF">DLD82_13725</name>
</gene>
<feature type="domain" description="N-acetyltransferase" evidence="3">
    <location>
        <begin position="6"/>
        <end position="153"/>
    </location>
</feature>
<keyword evidence="5" id="KW-1185">Reference proteome</keyword>
<dbReference type="PANTHER" id="PTHR23091">
    <property type="entry name" value="N-TERMINAL ACETYLTRANSFERASE"/>
    <property type="match status" value="1"/>
</dbReference>
<name>A0A2V2MSP3_9EURY</name>
<dbReference type="InterPro" id="IPR006464">
    <property type="entry name" value="AcTrfase_RimI/Ard1"/>
</dbReference>
<dbReference type="OrthoDB" id="43754at2157"/>
<organism evidence="4 5">
    <name type="scientific">Methanospirillum stamsii</name>
    <dbReference type="NCBI Taxonomy" id="1277351"/>
    <lineage>
        <taxon>Archaea</taxon>
        <taxon>Methanobacteriati</taxon>
        <taxon>Methanobacteriota</taxon>
        <taxon>Stenosarchaea group</taxon>
        <taxon>Methanomicrobia</taxon>
        <taxon>Methanomicrobiales</taxon>
        <taxon>Methanospirillaceae</taxon>
        <taxon>Methanospirillum</taxon>
    </lineage>
</organism>
<dbReference type="GO" id="GO:0004596">
    <property type="term" value="F:protein-N-terminal amino-acid acetyltransferase activity"/>
    <property type="evidence" value="ECO:0007669"/>
    <property type="project" value="InterPro"/>
</dbReference>
<evidence type="ECO:0000256" key="2">
    <source>
        <dbReference type="ARBA" id="ARBA00023315"/>
    </source>
</evidence>
<dbReference type="InterPro" id="IPR016181">
    <property type="entry name" value="Acyl_CoA_acyltransferase"/>
</dbReference>
<protein>
    <submittedName>
        <fullName evidence="4">Ribosomal-protein-alanine N-acetyltransferase</fullName>
    </submittedName>
</protein>
<dbReference type="CDD" id="cd04301">
    <property type="entry name" value="NAT_SF"/>
    <property type="match status" value="1"/>
</dbReference>
<keyword evidence="2" id="KW-0012">Acyltransferase</keyword>
<dbReference type="GO" id="GO:0031415">
    <property type="term" value="C:NatA complex"/>
    <property type="evidence" value="ECO:0007669"/>
    <property type="project" value="InterPro"/>
</dbReference>
<keyword evidence="1 4" id="KW-0808">Transferase</keyword>
<evidence type="ECO:0000256" key="1">
    <source>
        <dbReference type="ARBA" id="ARBA00022679"/>
    </source>
</evidence>
<dbReference type="Proteomes" id="UP000245934">
    <property type="component" value="Unassembled WGS sequence"/>
</dbReference>
<reference evidence="4 5" key="1">
    <citation type="submission" date="2018-05" db="EMBL/GenBank/DDBJ databases">
        <title>Draft genome of Methanospirillum stamsii Pt1.</title>
        <authorList>
            <person name="Dueholm M.S."/>
            <person name="Nielsen P.H."/>
            <person name="Bakmann L.F."/>
            <person name="Otzen D.E."/>
        </authorList>
    </citation>
    <scope>NUCLEOTIDE SEQUENCE [LARGE SCALE GENOMIC DNA]</scope>
    <source>
        <strain evidence="4 5">Pt1</strain>
    </source>
</reference>
<evidence type="ECO:0000313" key="4">
    <source>
        <dbReference type="EMBL" id="PWR71224.1"/>
    </source>
</evidence>
<dbReference type="NCBIfam" id="TIGR01575">
    <property type="entry name" value="rimI"/>
    <property type="match status" value="1"/>
</dbReference>
<dbReference type="PROSITE" id="PS51186">
    <property type="entry name" value="GNAT"/>
    <property type="match status" value="1"/>
</dbReference>
<dbReference type="Pfam" id="PF00583">
    <property type="entry name" value="Acetyltransf_1"/>
    <property type="match status" value="1"/>
</dbReference>
<proteinExistence type="predicted"/>
<sequence>MREDSHRIRKMSPADINSVQDIERISFPDPWARETLEEALVTFSDTVFVAENAKGICGYIICGVEDTGEERYGHICSLAVDPESRKHGVGAALVRRAENAAIIQKATAMQLEVRVSNSSAISFYTRLGYEPVFQICGYYSNTEDAIVMMRWFRY</sequence>
<evidence type="ECO:0000259" key="3">
    <source>
        <dbReference type="PROSITE" id="PS51186"/>
    </source>
</evidence>
<comment type="caution">
    <text evidence="4">The sequence shown here is derived from an EMBL/GenBank/DDBJ whole genome shotgun (WGS) entry which is preliminary data.</text>
</comment>
<dbReference type="InterPro" id="IPR045047">
    <property type="entry name" value="Ard1-like"/>
</dbReference>
<dbReference type="SUPFAM" id="SSF55729">
    <property type="entry name" value="Acyl-CoA N-acyltransferases (Nat)"/>
    <property type="match status" value="1"/>
</dbReference>
<accession>A0A2V2MSP3</accession>